<dbReference type="Pfam" id="PF04349">
    <property type="entry name" value="MdoG"/>
    <property type="match status" value="1"/>
</dbReference>
<evidence type="ECO:0000313" key="10">
    <source>
        <dbReference type="Proteomes" id="UP000536442"/>
    </source>
</evidence>
<dbReference type="InterPro" id="IPR011013">
    <property type="entry name" value="Gal_mutarotase_sf_dom"/>
</dbReference>
<evidence type="ECO:0000256" key="6">
    <source>
        <dbReference type="ARBA" id="ARBA00022764"/>
    </source>
</evidence>
<evidence type="ECO:0000256" key="7">
    <source>
        <dbReference type="SAM" id="SignalP"/>
    </source>
</evidence>
<evidence type="ECO:0000259" key="8">
    <source>
        <dbReference type="Pfam" id="PF04349"/>
    </source>
</evidence>
<dbReference type="UniPathway" id="UPA00637"/>
<dbReference type="GO" id="GO:0051274">
    <property type="term" value="P:beta-glucan biosynthetic process"/>
    <property type="evidence" value="ECO:0007669"/>
    <property type="project" value="TreeGrafter"/>
</dbReference>
<feature type="signal peptide" evidence="7">
    <location>
        <begin position="1"/>
        <end position="24"/>
    </location>
</feature>
<dbReference type="PANTHER" id="PTHR30504:SF4">
    <property type="entry name" value="GLUCANS BIOSYNTHESIS PROTEIN G"/>
    <property type="match status" value="1"/>
</dbReference>
<feature type="chain" id="PRO_5032460478" description="Glucans biosynthesis protein G" evidence="7">
    <location>
        <begin position="25"/>
        <end position="512"/>
    </location>
</feature>
<evidence type="ECO:0000256" key="3">
    <source>
        <dbReference type="ARBA" id="ARBA00009284"/>
    </source>
</evidence>
<reference evidence="9 10" key="1">
    <citation type="submission" date="2020-03" db="EMBL/GenBank/DDBJ databases">
        <title>Metagenomic, metatranscriptomic, and metabolomic analyses revealed the key microbes and metabolic features during the fermentation of ganjang, Korean traditional soy sauce.</title>
        <authorList>
            <person name="Chun B.H."/>
            <person name="Jeon C.O."/>
        </authorList>
    </citation>
    <scope>NUCLEOTIDE SEQUENCE [LARGE SCALE GENOMIC DNA]</scope>
    <source>
        <strain evidence="9 10">KG14</strain>
    </source>
</reference>
<comment type="pathway">
    <text evidence="2">Glycan metabolism; osmoregulated periplasmic glucan (OPG) biosynthesis.</text>
</comment>
<keyword evidence="6" id="KW-0574">Periplasm</keyword>
<evidence type="ECO:0000313" key="9">
    <source>
        <dbReference type="EMBL" id="NWN91404.1"/>
    </source>
</evidence>
<comment type="caution">
    <text evidence="9">The sequence shown here is derived from an EMBL/GenBank/DDBJ whole genome shotgun (WGS) entry which is preliminary data.</text>
</comment>
<keyword evidence="10" id="KW-1185">Reference proteome</keyword>
<comment type="similarity">
    <text evidence="3">Belongs to the OpgD/OpgG family.</text>
</comment>
<dbReference type="SUPFAM" id="SSF74650">
    <property type="entry name" value="Galactose mutarotase-like"/>
    <property type="match status" value="1"/>
</dbReference>
<dbReference type="AlphaFoldDB" id="A0A851HPL2"/>
<dbReference type="SUPFAM" id="SSF81296">
    <property type="entry name" value="E set domains"/>
    <property type="match status" value="1"/>
</dbReference>
<dbReference type="GO" id="GO:0030246">
    <property type="term" value="F:carbohydrate binding"/>
    <property type="evidence" value="ECO:0007669"/>
    <property type="project" value="InterPro"/>
</dbReference>
<dbReference type="GO" id="GO:0003824">
    <property type="term" value="F:catalytic activity"/>
    <property type="evidence" value="ECO:0007669"/>
    <property type="project" value="InterPro"/>
</dbReference>
<evidence type="ECO:0000256" key="4">
    <source>
        <dbReference type="ARBA" id="ARBA00015376"/>
    </source>
</evidence>
<dbReference type="InterPro" id="IPR013783">
    <property type="entry name" value="Ig-like_fold"/>
</dbReference>
<comment type="subcellular location">
    <subcellularLocation>
        <location evidence="1">Periplasm</location>
    </subcellularLocation>
</comment>
<dbReference type="Proteomes" id="UP000536442">
    <property type="component" value="Unassembled WGS sequence"/>
</dbReference>
<dbReference type="PANTHER" id="PTHR30504">
    <property type="entry name" value="GLUCANS BIOSYNTHESIS PROTEIN"/>
    <property type="match status" value="1"/>
</dbReference>
<name>A0A851HPL2_9GAMM</name>
<dbReference type="InterPro" id="IPR014718">
    <property type="entry name" value="GH-type_carb-bd"/>
</dbReference>
<evidence type="ECO:0000256" key="2">
    <source>
        <dbReference type="ARBA" id="ARBA00005001"/>
    </source>
</evidence>
<dbReference type="PIRSF" id="PIRSF006281">
    <property type="entry name" value="MdoG"/>
    <property type="match status" value="1"/>
</dbReference>
<accession>A0A851HPL2</accession>
<dbReference type="EMBL" id="JABEVQ010000004">
    <property type="protein sequence ID" value="NWN91404.1"/>
    <property type="molecule type" value="Genomic_DNA"/>
</dbReference>
<feature type="domain" description="Glucan biosynthesis periplasmic MdoG C-terminal" evidence="8">
    <location>
        <begin position="25"/>
        <end position="500"/>
    </location>
</feature>
<protein>
    <recommendedName>
        <fullName evidence="4">Glucans biosynthesis protein G</fullName>
    </recommendedName>
</protein>
<dbReference type="Gene3D" id="2.60.40.10">
    <property type="entry name" value="Immunoglobulins"/>
    <property type="match status" value="1"/>
</dbReference>
<dbReference type="Gene3D" id="2.70.98.10">
    <property type="match status" value="1"/>
</dbReference>
<gene>
    <name evidence="9" type="ORF">HLV39_07835</name>
</gene>
<sequence length="512" mass="56577">MTGSRLALVCFHLMLLAYPGYAMAFGLDDVADKARALAGEKYQKPEAAPDFLKNLSYSDYQSIRFKSEQSLWRADESRFQAMMVPRGNVYSNAVQLNVINGKGVGPVEFDKSRFEYPSQELAKRIPADLGYAGFRLTYPLSGGEARNQFLVFAGASYFRGVGAGQTFGLSGRGIAVDTGLPSGEEFPAFTEFWMERPSTDSKSMVVYGLLDGPSLTGAYRFDIHPGKSLKMDVTAKLFFRNDIELLGQAPLTSMFYYGENTLRPTGEWRPQVHDSDGLLIHDGKSGEWLWRPLVNPTQLERNYYHVEDLKGFGLLQRDRQFAEFQDNEARYDRRPSMWVTPRGGEGAGWGEGEVVLVEIPTRAETNDNIVAFFKPRRSVKSGETLELSYSVTAGEPGITEQPNGRAVRTFVGAASDDSTLRFIVDFKGGELTGIKPDATVVSQASGGDGTEVIEHFVEYVEASDVWRLSMLAKTAPGKRLALRGALKMDGKPVTETWTYILTPGTGLLGKSQ</sequence>
<evidence type="ECO:0000256" key="1">
    <source>
        <dbReference type="ARBA" id="ARBA00004418"/>
    </source>
</evidence>
<dbReference type="InterPro" id="IPR007444">
    <property type="entry name" value="Glucan_biosyn_MdoG_C"/>
</dbReference>
<dbReference type="InterPro" id="IPR014756">
    <property type="entry name" value="Ig_E-set"/>
</dbReference>
<keyword evidence="5 7" id="KW-0732">Signal</keyword>
<proteinExistence type="inferred from homology"/>
<organism evidence="9 10">
    <name type="scientific">Marinobacter adhaerens</name>
    <dbReference type="NCBI Taxonomy" id="1033846"/>
    <lineage>
        <taxon>Bacteria</taxon>
        <taxon>Pseudomonadati</taxon>
        <taxon>Pseudomonadota</taxon>
        <taxon>Gammaproteobacteria</taxon>
        <taxon>Pseudomonadales</taxon>
        <taxon>Marinobacteraceae</taxon>
        <taxon>Marinobacter</taxon>
    </lineage>
</organism>
<dbReference type="FunFam" id="2.70.98.10:FF:000001">
    <property type="entry name" value="Glucans biosynthesis protein G"/>
    <property type="match status" value="1"/>
</dbReference>
<evidence type="ECO:0000256" key="5">
    <source>
        <dbReference type="ARBA" id="ARBA00022729"/>
    </source>
</evidence>
<dbReference type="GO" id="GO:0030288">
    <property type="term" value="C:outer membrane-bounded periplasmic space"/>
    <property type="evidence" value="ECO:0007669"/>
    <property type="project" value="TreeGrafter"/>
</dbReference>
<dbReference type="InterPro" id="IPR014438">
    <property type="entry name" value="Glucan_biosyn_MdoG/MdoD"/>
</dbReference>